<reference evidence="3 4" key="1">
    <citation type="submission" date="2018-03" db="EMBL/GenBank/DDBJ databases">
        <authorList>
            <person name="Guldener U."/>
        </authorList>
    </citation>
    <scope>NUCLEOTIDE SEQUENCE [LARGE SCALE GENOMIC DNA]</scope>
    <source>
        <strain evidence="3 4">NBRC100155</strain>
    </source>
</reference>
<sequence length="331" mass="36231">MQFIRSNQQRGCHPILLLMSLIAGLAGQLTLALPMIRGGGMGEKLLEKGKNVLSDYLAYTQSSPEPEEIVEEELSLLHLDSSPSLSSHDHVGPYHHHEVQQHGWNDNSQSGPASKFPQPLYSPRSHTSKETQQWIYATHPHPAELSPSPPKPYPASISSAQENFQIWAALSPRISSSTSTSSPQALLSTSPSRRRVAVQEDALPMALRISAPRGTHFAKEQSEMTPSTVQNYHQQRQQLQYEERSKGNRPIRTGRKGSGRLERLKKFIVKRVNSSFNFASPKAVSERLRGSAGGGGGDGSGSAATSGISEASESASSHSARSDSRRWFSFK</sequence>
<feature type="compositionally biased region" description="Polar residues" evidence="1">
    <location>
        <begin position="102"/>
        <end position="112"/>
    </location>
</feature>
<feature type="chain" id="PRO_5022827813" evidence="2">
    <location>
        <begin position="28"/>
        <end position="331"/>
    </location>
</feature>
<feature type="compositionally biased region" description="Basic and acidic residues" evidence="1">
    <location>
        <begin position="320"/>
        <end position="331"/>
    </location>
</feature>
<dbReference type="EMBL" id="OOIN01000014">
    <property type="protein sequence ID" value="SPO26344.1"/>
    <property type="molecule type" value="Genomic_DNA"/>
</dbReference>
<organism evidence="3 4">
    <name type="scientific">Ustilago trichophora</name>
    <dbReference type="NCBI Taxonomy" id="86804"/>
    <lineage>
        <taxon>Eukaryota</taxon>
        <taxon>Fungi</taxon>
        <taxon>Dikarya</taxon>
        <taxon>Basidiomycota</taxon>
        <taxon>Ustilaginomycotina</taxon>
        <taxon>Ustilaginomycetes</taxon>
        <taxon>Ustilaginales</taxon>
        <taxon>Ustilaginaceae</taxon>
        <taxon>Ustilago</taxon>
    </lineage>
</organism>
<dbReference type="Proteomes" id="UP000324022">
    <property type="component" value="Unassembled WGS sequence"/>
</dbReference>
<feature type="region of interest" description="Disordered" evidence="1">
    <location>
        <begin position="281"/>
        <end position="331"/>
    </location>
</feature>
<accession>A0A5C3E6K1</accession>
<evidence type="ECO:0000313" key="3">
    <source>
        <dbReference type="EMBL" id="SPO26344.1"/>
    </source>
</evidence>
<protein>
    <submittedName>
        <fullName evidence="3">Uncharacterized protein</fullName>
    </submittedName>
</protein>
<name>A0A5C3E6K1_9BASI</name>
<evidence type="ECO:0000256" key="2">
    <source>
        <dbReference type="SAM" id="SignalP"/>
    </source>
</evidence>
<feature type="signal peptide" evidence="2">
    <location>
        <begin position="1"/>
        <end position="27"/>
    </location>
</feature>
<feature type="compositionally biased region" description="Low complexity" evidence="1">
    <location>
        <begin position="301"/>
        <end position="319"/>
    </location>
</feature>
<feature type="compositionally biased region" description="Gly residues" evidence="1">
    <location>
        <begin position="291"/>
        <end position="300"/>
    </location>
</feature>
<gene>
    <name evidence="3" type="ORF">UTRI_03933</name>
</gene>
<proteinExistence type="predicted"/>
<dbReference type="AlphaFoldDB" id="A0A5C3E6K1"/>
<feature type="region of interest" description="Disordered" evidence="1">
    <location>
        <begin position="98"/>
        <end position="131"/>
    </location>
</feature>
<evidence type="ECO:0000256" key="1">
    <source>
        <dbReference type="SAM" id="MobiDB-lite"/>
    </source>
</evidence>
<keyword evidence="2" id="KW-0732">Signal</keyword>
<evidence type="ECO:0000313" key="4">
    <source>
        <dbReference type="Proteomes" id="UP000324022"/>
    </source>
</evidence>
<keyword evidence="4" id="KW-1185">Reference proteome</keyword>